<accession>A0A6N1AF12</accession>
<dbReference type="PROSITE" id="PS50943">
    <property type="entry name" value="HTH_CROC1"/>
    <property type="match status" value="1"/>
</dbReference>
<feature type="domain" description="HTH cro/C1-type" evidence="2">
    <location>
        <begin position="27"/>
        <end position="72"/>
    </location>
</feature>
<dbReference type="AlphaFoldDB" id="A0A6N1AF12"/>
<keyword evidence="3" id="KW-0614">Plasmid</keyword>
<evidence type="ECO:0000259" key="2">
    <source>
        <dbReference type="PROSITE" id="PS50943"/>
    </source>
</evidence>
<dbReference type="PANTHER" id="PTHR36924:SF1">
    <property type="entry name" value="ANTITOXIN HIGA-1"/>
    <property type="match status" value="1"/>
</dbReference>
<proteinExistence type="predicted"/>
<keyword evidence="1" id="KW-0238">DNA-binding</keyword>
<name>A0A6N1AF12_9PROT</name>
<protein>
    <submittedName>
        <fullName evidence="3">HigA family addiction module antidote protein</fullName>
    </submittedName>
</protein>
<evidence type="ECO:0000256" key="1">
    <source>
        <dbReference type="ARBA" id="ARBA00023125"/>
    </source>
</evidence>
<dbReference type="OrthoDB" id="3174593at2"/>
<dbReference type="InterPro" id="IPR010982">
    <property type="entry name" value="Lambda_DNA-bd_dom_sf"/>
</dbReference>
<dbReference type="InterPro" id="IPR001387">
    <property type="entry name" value="Cro/C1-type_HTH"/>
</dbReference>
<organism evidence="3 4">
    <name type="scientific">Azospirillum oryzae</name>
    <dbReference type="NCBI Taxonomy" id="286727"/>
    <lineage>
        <taxon>Bacteria</taxon>
        <taxon>Pseudomonadati</taxon>
        <taxon>Pseudomonadota</taxon>
        <taxon>Alphaproteobacteria</taxon>
        <taxon>Rhodospirillales</taxon>
        <taxon>Azospirillaceae</taxon>
        <taxon>Azospirillum</taxon>
    </lineage>
</organism>
<keyword evidence="4" id="KW-1185">Reference proteome</keyword>
<dbReference type="SMART" id="SM00530">
    <property type="entry name" value="HTH_XRE"/>
    <property type="match status" value="1"/>
</dbReference>
<dbReference type="InterPro" id="IPR013430">
    <property type="entry name" value="Toxin_antidote_HigA"/>
</dbReference>
<dbReference type="NCBIfam" id="TIGR02607">
    <property type="entry name" value="antidote_HigA"/>
    <property type="match status" value="1"/>
</dbReference>
<reference evidence="3 4" key="1">
    <citation type="submission" date="2020-06" db="EMBL/GenBank/DDBJ databases">
        <title>Complete genome of Azosprillum oryzae KACC14407.</title>
        <authorList>
            <person name="Kim M."/>
            <person name="Park Y.-J."/>
            <person name="Shin J.-H."/>
        </authorList>
    </citation>
    <scope>NUCLEOTIDE SEQUENCE [LARGE SCALE GENOMIC DNA]</scope>
    <source>
        <strain evidence="3 4">KACC 14407</strain>
        <plasmid evidence="3 4">unnamed3</plasmid>
    </source>
</reference>
<evidence type="ECO:0000313" key="4">
    <source>
        <dbReference type="Proteomes" id="UP000509702"/>
    </source>
</evidence>
<sequence length="121" mass="13521">MAALDRNRRPTAPGVVLKAHYMEPRAISVTDLADALGLSRKHVSQIVNGHKRVEPTTAARLALVLGTTPRFWMNLQAALDEWDASVEIGDWTPSVTFAPPQPASNDQPLRRRRAVYQRREV</sequence>
<gene>
    <name evidence="3" type="ORF">HUE56_04385</name>
</gene>
<dbReference type="EMBL" id="CP054617">
    <property type="protein sequence ID" value="QKS49779.1"/>
    <property type="molecule type" value="Genomic_DNA"/>
</dbReference>
<geneLocation type="plasmid" evidence="3 4">
    <name>unnamed3</name>
</geneLocation>
<dbReference type="CDD" id="cd00093">
    <property type="entry name" value="HTH_XRE"/>
    <property type="match status" value="1"/>
</dbReference>
<dbReference type="Proteomes" id="UP000509702">
    <property type="component" value="Plasmid unnamed3"/>
</dbReference>
<dbReference type="GO" id="GO:0003677">
    <property type="term" value="F:DNA binding"/>
    <property type="evidence" value="ECO:0007669"/>
    <property type="project" value="UniProtKB-KW"/>
</dbReference>
<dbReference type="RefSeq" id="WP_149201180.1">
    <property type="nucleotide sequence ID" value="NZ_BSOV01000012.1"/>
</dbReference>
<dbReference type="Gene3D" id="1.10.260.40">
    <property type="entry name" value="lambda repressor-like DNA-binding domains"/>
    <property type="match status" value="1"/>
</dbReference>
<dbReference type="Pfam" id="PF01381">
    <property type="entry name" value="HTH_3"/>
    <property type="match status" value="1"/>
</dbReference>
<dbReference type="SUPFAM" id="SSF47413">
    <property type="entry name" value="lambda repressor-like DNA-binding domains"/>
    <property type="match status" value="1"/>
</dbReference>
<dbReference type="KEGG" id="aoz:HUE56_04385"/>
<evidence type="ECO:0000313" key="3">
    <source>
        <dbReference type="EMBL" id="QKS49779.1"/>
    </source>
</evidence>
<dbReference type="PANTHER" id="PTHR36924">
    <property type="entry name" value="ANTITOXIN HIGA-1"/>
    <property type="match status" value="1"/>
</dbReference>